<dbReference type="EMBL" id="BGPR01003834">
    <property type="protein sequence ID" value="GBM92960.1"/>
    <property type="molecule type" value="Genomic_DNA"/>
</dbReference>
<gene>
    <name evidence="1" type="ORF">AVEN_223649_1</name>
</gene>
<proteinExistence type="predicted"/>
<dbReference type="OrthoDB" id="1099063at2759"/>
<evidence type="ECO:0000313" key="2">
    <source>
        <dbReference type="Proteomes" id="UP000499080"/>
    </source>
</evidence>
<comment type="caution">
    <text evidence="1">The sequence shown here is derived from an EMBL/GenBank/DDBJ whole genome shotgun (WGS) entry which is preliminary data.</text>
</comment>
<dbReference type="Proteomes" id="UP000499080">
    <property type="component" value="Unassembled WGS sequence"/>
</dbReference>
<accession>A0A4Y2JSF1</accession>
<evidence type="ECO:0000313" key="1">
    <source>
        <dbReference type="EMBL" id="GBM92960.1"/>
    </source>
</evidence>
<reference evidence="1 2" key="1">
    <citation type="journal article" date="2019" name="Sci. Rep.">
        <title>Orb-weaving spider Araneus ventricosus genome elucidates the spidroin gene catalogue.</title>
        <authorList>
            <person name="Kono N."/>
            <person name="Nakamura H."/>
            <person name="Ohtoshi R."/>
            <person name="Moran D.A.P."/>
            <person name="Shinohara A."/>
            <person name="Yoshida Y."/>
            <person name="Fujiwara M."/>
            <person name="Mori M."/>
            <person name="Tomita M."/>
            <person name="Arakawa K."/>
        </authorList>
    </citation>
    <scope>NUCLEOTIDE SEQUENCE [LARGE SCALE GENOMIC DNA]</scope>
</reference>
<keyword evidence="2" id="KW-1185">Reference proteome</keyword>
<dbReference type="AlphaFoldDB" id="A0A4Y2JSF1"/>
<protein>
    <submittedName>
        <fullName evidence="1">Uncharacterized protein</fullName>
    </submittedName>
</protein>
<sequence>MTRTTPELAPPSWRHTNGRTFGHYVRFTVQQAPYTVDLQWNRVSSLGPSGPEVEIEALPLGNRGPVLERIARSLAFEDSRLGKRVGYIMNASRIRAIKEDRYPLILPIIVTYFRMRALIV</sequence>
<name>A0A4Y2JSF1_ARAVE</name>
<organism evidence="1 2">
    <name type="scientific">Araneus ventricosus</name>
    <name type="common">Orbweaver spider</name>
    <name type="synonym">Epeira ventricosa</name>
    <dbReference type="NCBI Taxonomy" id="182803"/>
    <lineage>
        <taxon>Eukaryota</taxon>
        <taxon>Metazoa</taxon>
        <taxon>Ecdysozoa</taxon>
        <taxon>Arthropoda</taxon>
        <taxon>Chelicerata</taxon>
        <taxon>Arachnida</taxon>
        <taxon>Araneae</taxon>
        <taxon>Araneomorphae</taxon>
        <taxon>Entelegynae</taxon>
        <taxon>Araneoidea</taxon>
        <taxon>Araneidae</taxon>
        <taxon>Araneus</taxon>
    </lineage>
</organism>